<reference evidence="3" key="1">
    <citation type="submission" date="2017-02" db="EMBL/GenBank/DDBJ databases">
        <authorList>
            <person name="Varghese N."/>
            <person name="Submissions S."/>
        </authorList>
    </citation>
    <scope>NUCLEOTIDE SEQUENCE [LARGE SCALE GENOMIC DNA]</scope>
    <source>
        <strain evidence="3">USBA 369</strain>
    </source>
</reference>
<gene>
    <name evidence="2" type="ORF">SAMN05428963_1062</name>
</gene>
<feature type="transmembrane region" description="Helical" evidence="1">
    <location>
        <begin position="104"/>
        <end position="129"/>
    </location>
</feature>
<protein>
    <recommendedName>
        <fullName evidence="4">DUF4153 domain-containing protein</fullName>
    </recommendedName>
</protein>
<feature type="transmembrane region" description="Helical" evidence="1">
    <location>
        <begin position="363"/>
        <end position="381"/>
    </location>
</feature>
<feature type="transmembrane region" description="Helical" evidence="1">
    <location>
        <begin position="27"/>
        <end position="48"/>
    </location>
</feature>
<keyword evidence="3" id="KW-1185">Reference proteome</keyword>
<evidence type="ECO:0000313" key="3">
    <source>
        <dbReference type="Proteomes" id="UP000190135"/>
    </source>
</evidence>
<feature type="transmembrane region" description="Helical" evidence="1">
    <location>
        <begin position="141"/>
        <end position="169"/>
    </location>
</feature>
<dbReference type="AlphaFoldDB" id="A0A1T4R3W0"/>
<dbReference type="Proteomes" id="UP000190135">
    <property type="component" value="Unassembled WGS sequence"/>
</dbReference>
<accession>A0A1T4R3W0</accession>
<feature type="transmembrane region" description="Helical" evidence="1">
    <location>
        <begin position="299"/>
        <end position="321"/>
    </location>
</feature>
<proteinExistence type="predicted"/>
<dbReference type="RefSeq" id="WP_165690825.1">
    <property type="nucleotide sequence ID" value="NZ_FUXL01000006.1"/>
</dbReference>
<evidence type="ECO:0008006" key="4">
    <source>
        <dbReference type="Google" id="ProtNLM"/>
    </source>
</evidence>
<dbReference type="InterPro" id="IPR025291">
    <property type="entry name" value="DUF4153"/>
</dbReference>
<evidence type="ECO:0000256" key="1">
    <source>
        <dbReference type="SAM" id="Phobius"/>
    </source>
</evidence>
<keyword evidence="1" id="KW-0812">Transmembrane</keyword>
<feature type="transmembrane region" description="Helical" evidence="1">
    <location>
        <begin position="333"/>
        <end position="351"/>
    </location>
</feature>
<feature type="transmembrane region" description="Helical" evidence="1">
    <location>
        <begin position="228"/>
        <end position="254"/>
    </location>
</feature>
<sequence>MTNETTQYLGGRWHDRFESLWSKTSAAIARFPLATLLIATIGVLANCAAQRVYFPDEARYDALIGALAGAAAVSVAASLAAEAYSARSVVRHVLSLAAALPTLLLMWLGLDIAVYPAALAASVFLMIPLASSFGRGSPQRFWFFSFELGVGAGLAFLSVLLFAFGFWAILKMCAFLFEVDFDNRIDSHIFTTAFAFVGPLFALGRVPEVNLEREGIDIDSRTARGDSLLIGVRVLFNWVAVPLVLAAGVVLHLYAAKIVLSGAVPKNEIGWITLVFLALVLSLRVMIDPFADARRGLTATFAFVWAPMLLVPLGLMVFALAQRVTAEGVTEERYYLALAALAGGIVVLTQLAPRWSGDIRMMWGVPVALLLLSSFGPWGVVDIVGRSQATRIAAEFARNGRLEADRRALRRRDELRSRIMALADVGQLDRLAPLLDGQARQAAERATPGERRDAARHLLAALAIDPHPEKRMNLRASWTTALDLSGYDMALVQVPLSRDVGFGPQDGMAHFALKDGDLMVWTKAAEIDRFPLDDVVQGLLARHDGPSAQGPIGFDLTGQSGRQIRLFVASAQIEDGDVLVSADAAVLLRRAEWAEGLWSESGLAAGQP</sequence>
<keyword evidence="1" id="KW-1133">Transmembrane helix</keyword>
<organism evidence="2 3">
    <name type="scientific">Consotaella salsifontis</name>
    <dbReference type="NCBI Taxonomy" id="1365950"/>
    <lineage>
        <taxon>Bacteria</taxon>
        <taxon>Pseudomonadati</taxon>
        <taxon>Pseudomonadota</taxon>
        <taxon>Alphaproteobacteria</taxon>
        <taxon>Hyphomicrobiales</taxon>
        <taxon>Aurantimonadaceae</taxon>
        <taxon>Consotaella</taxon>
    </lineage>
</organism>
<feature type="transmembrane region" description="Helical" evidence="1">
    <location>
        <begin position="60"/>
        <end position="84"/>
    </location>
</feature>
<dbReference type="EMBL" id="FUXL01000006">
    <property type="protein sequence ID" value="SKA10734.1"/>
    <property type="molecule type" value="Genomic_DNA"/>
</dbReference>
<name>A0A1T4R3W0_9HYPH</name>
<dbReference type="Pfam" id="PF13687">
    <property type="entry name" value="DUF4153"/>
    <property type="match status" value="1"/>
</dbReference>
<dbReference type="STRING" id="1365950.SAMN05428963_1062"/>
<evidence type="ECO:0000313" key="2">
    <source>
        <dbReference type="EMBL" id="SKA10734.1"/>
    </source>
</evidence>
<feature type="transmembrane region" description="Helical" evidence="1">
    <location>
        <begin position="269"/>
        <end position="287"/>
    </location>
</feature>
<keyword evidence="1" id="KW-0472">Membrane</keyword>